<comment type="caution">
    <text evidence="1">The sequence shown here is derived from an EMBL/GenBank/DDBJ whole genome shotgun (WGS) entry which is preliminary data.</text>
</comment>
<proteinExistence type="predicted"/>
<protein>
    <submittedName>
        <fullName evidence="1">Uncharacterized protein</fullName>
    </submittedName>
</protein>
<dbReference type="RefSeq" id="WP_251739126.1">
    <property type="nucleotide sequence ID" value="NZ_JBHUOJ010000032.1"/>
</dbReference>
<evidence type="ECO:0000313" key="1">
    <source>
        <dbReference type="EMBL" id="MFD2834243.1"/>
    </source>
</evidence>
<sequence length="383" mass="44496">MENDSVLITSRVFFDNKDHFLWYKFPLEYKEFIITGNLDAFLVGLLFLGLERKENIKIKGNVSEKLFYTIRHYLIPALASANSEYVKIDIFADNLNGNDLNKAAIAGTGLSCGIDSFATFYDHIDEKGSFKIDYFTFFNVGSHGDLGGSHARKIYESRLEGIRSFAAQVNKKLITVDSNLSEILKLNFQQSHSLRNISCALHLQKLFKNYFYASAYKLDHFKLNPKDTSDSDFLYLRFLDTESTSFYSSVAQYTRVERTLMVAGYSDTYNYLDVCTNPWENIDEINCSRCYKCLRTQLTLDIAGKLKNYEGVFDISLFKKIKARYIGELLFKKNKSPLDREVLDFMKERNYTIDPEVYFFGIYSLYRINKIIFKKNIKKLFGR</sequence>
<keyword evidence="2" id="KW-1185">Reference proteome</keyword>
<gene>
    <name evidence="1" type="ORF">ACFSYS_13180</name>
</gene>
<reference evidence="2" key="1">
    <citation type="journal article" date="2019" name="Int. J. Syst. Evol. Microbiol.">
        <title>The Global Catalogue of Microorganisms (GCM) 10K type strain sequencing project: providing services to taxonomists for standard genome sequencing and annotation.</title>
        <authorList>
            <consortium name="The Broad Institute Genomics Platform"/>
            <consortium name="The Broad Institute Genome Sequencing Center for Infectious Disease"/>
            <person name="Wu L."/>
            <person name="Ma J."/>
        </authorList>
    </citation>
    <scope>NUCLEOTIDE SEQUENCE [LARGE SCALE GENOMIC DNA]</scope>
    <source>
        <strain evidence="2">KCTC 52925</strain>
    </source>
</reference>
<accession>A0ABW5X6S4</accession>
<name>A0ABW5X6S4_9FLAO</name>
<dbReference type="EMBL" id="JBHUOJ010000032">
    <property type="protein sequence ID" value="MFD2834243.1"/>
    <property type="molecule type" value="Genomic_DNA"/>
</dbReference>
<dbReference type="Proteomes" id="UP001597438">
    <property type="component" value="Unassembled WGS sequence"/>
</dbReference>
<organism evidence="1 2">
    <name type="scientific">Christiangramia antarctica</name>
    <dbReference type="NCBI Taxonomy" id="2058158"/>
    <lineage>
        <taxon>Bacteria</taxon>
        <taxon>Pseudomonadati</taxon>
        <taxon>Bacteroidota</taxon>
        <taxon>Flavobacteriia</taxon>
        <taxon>Flavobacteriales</taxon>
        <taxon>Flavobacteriaceae</taxon>
        <taxon>Christiangramia</taxon>
    </lineage>
</organism>
<evidence type="ECO:0000313" key="2">
    <source>
        <dbReference type="Proteomes" id="UP001597438"/>
    </source>
</evidence>